<reference evidence="10" key="3">
    <citation type="submission" date="2021-02" db="UniProtKB">
        <authorList>
            <consortium name="EnsemblMetazoa"/>
        </authorList>
    </citation>
    <scope>IDENTIFICATION</scope>
    <source>
        <strain evidence="10">USDA</strain>
    </source>
</reference>
<gene>
    <name evidence="10" type="primary">8239997</name>
    <name evidence="9" type="ORF">Phum_PHUM182350</name>
</gene>
<dbReference type="Gene3D" id="1.10.10.60">
    <property type="entry name" value="Homeodomain-like"/>
    <property type="match status" value="1"/>
</dbReference>
<evidence type="ECO:0000313" key="11">
    <source>
        <dbReference type="Proteomes" id="UP000009046"/>
    </source>
</evidence>
<dbReference type="GO" id="GO:0000981">
    <property type="term" value="F:DNA-binding transcription factor activity, RNA polymerase II-specific"/>
    <property type="evidence" value="ECO:0007669"/>
    <property type="project" value="InterPro"/>
</dbReference>
<evidence type="ECO:0000313" key="10">
    <source>
        <dbReference type="EnsemblMetazoa" id="PHUM182350-PA"/>
    </source>
</evidence>
<dbReference type="CTD" id="8239997"/>
<evidence type="ECO:0000259" key="8">
    <source>
        <dbReference type="PROSITE" id="PS50071"/>
    </source>
</evidence>
<feature type="domain" description="Homeobox" evidence="8">
    <location>
        <begin position="5"/>
        <end position="65"/>
    </location>
</feature>
<evidence type="ECO:0000256" key="1">
    <source>
        <dbReference type="ARBA" id="ARBA00004123"/>
    </source>
</evidence>
<dbReference type="VEuPathDB" id="VectorBase:PHUM182350"/>
<dbReference type="InterPro" id="IPR009057">
    <property type="entry name" value="Homeodomain-like_sf"/>
</dbReference>
<protein>
    <submittedName>
        <fullName evidence="9 10">Homeobox protein OTX2, putative</fullName>
    </submittedName>
</protein>
<dbReference type="Pfam" id="PF00046">
    <property type="entry name" value="Homeodomain"/>
    <property type="match status" value="1"/>
</dbReference>
<organism>
    <name type="scientific">Pediculus humanus subsp. corporis</name>
    <name type="common">Body louse</name>
    <dbReference type="NCBI Taxonomy" id="121224"/>
    <lineage>
        <taxon>Eukaryota</taxon>
        <taxon>Metazoa</taxon>
        <taxon>Ecdysozoa</taxon>
        <taxon>Arthropoda</taxon>
        <taxon>Hexapoda</taxon>
        <taxon>Insecta</taxon>
        <taxon>Pterygota</taxon>
        <taxon>Neoptera</taxon>
        <taxon>Paraneoptera</taxon>
        <taxon>Psocodea</taxon>
        <taxon>Troctomorpha</taxon>
        <taxon>Phthiraptera</taxon>
        <taxon>Anoplura</taxon>
        <taxon>Pediculidae</taxon>
        <taxon>Pediculus</taxon>
    </lineage>
</organism>
<dbReference type="HOGENOM" id="CLU_1724497_0_0_1"/>
<dbReference type="InterPro" id="IPR017970">
    <property type="entry name" value="Homeobox_CS"/>
</dbReference>
<dbReference type="KEGG" id="phu:Phum_PHUM182350"/>
<dbReference type="AlphaFoldDB" id="E0VGG9"/>
<keyword evidence="3 5" id="KW-0371">Homeobox</keyword>
<evidence type="ECO:0000256" key="3">
    <source>
        <dbReference type="ARBA" id="ARBA00023155"/>
    </source>
</evidence>
<keyword evidence="11" id="KW-1185">Reference proteome</keyword>
<dbReference type="OrthoDB" id="6159439at2759"/>
<dbReference type="EMBL" id="DS235142">
    <property type="protein sequence ID" value="EEB12475.1"/>
    <property type="molecule type" value="Genomic_DNA"/>
</dbReference>
<evidence type="ECO:0000313" key="9">
    <source>
        <dbReference type="EMBL" id="EEB12475.1"/>
    </source>
</evidence>
<dbReference type="SUPFAM" id="SSF46689">
    <property type="entry name" value="Homeodomain-like"/>
    <property type="match status" value="1"/>
</dbReference>
<reference evidence="9" key="1">
    <citation type="submission" date="2007-04" db="EMBL/GenBank/DDBJ databases">
        <title>Annotation of Pediculus humanus corporis strain USDA.</title>
        <authorList>
            <person name="Kirkness E."/>
            <person name="Hannick L."/>
            <person name="Hass B."/>
            <person name="Bruggner R."/>
            <person name="Lawson D."/>
            <person name="Bidwell S."/>
            <person name="Joardar V."/>
            <person name="Caler E."/>
            <person name="Walenz B."/>
            <person name="Inman J."/>
            <person name="Schobel S."/>
            <person name="Galinsky K."/>
            <person name="Amedeo P."/>
            <person name="Strausberg R."/>
        </authorList>
    </citation>
    <scope>NUCLEOTIDE SEQUENCE</scope>
    <source>
        <strain evidence="9">USDA</strain>
    </source>
</reference>
<dbReference type="CDD" id="cd00086">
    <property type="entry name" value="homeodomain"/>
    <property type="match status" value="1"/>
</dbReference>
<dbReference type="PROSITE" id="PS50071">
    <property type="entry name" value="HOMEOBOX_2"/>
    <property type="match status" value="1"/>
</dbReference>
<dbReference type="InterPro" id="IPR001356">
    <property type="entry name" value="HD"/>
</dbReference>
<dbReference type="GO" id="GO:0000977">
    <property type="term" value="F:RNA polymerase II transcription regulatory region sequence-specific DNA binding"/>
    <property type="evidence" value="ECO:0007669"/>
    <property type="project" value="TreeGrafter"/>
</dbReference>
<dbReference type="InParanoid" id="E0VGG9"/>
<dbReference type="EnsemblMetazoa" id="PHUM182350-RA">
    <property type="protein sequence ID" value="PHUM182350-PA"/>
    <property type="gene ID" value="PHUM182350"/>
</dbReference>
<feature type="region of interest" description="Disordered" evidence="7">
    <location>
        <begin position="100"/>
        <end position="152"/>
    </location>
</feature>
<evidence type="ECO:0000256" key="2">
    <source>
        <dbReference type="ARBA" id="ARBA00023125"/>
    </source>
</evidence>
<dbReference type="Proteomes" id="UP000009046">
    <property type="component" value="Unassembled WGS sequence"/>
</dbReference>
<dbReference type="PANTHER" id="PTHR24329">
    <property type="entry name" value="HOMEOBOX PROTEIN ARISTALESS"/>
    <property type="match status" value="1"/>
</dbReference>
<proteinExistence type="predicted"/>
<sequence length="152" mass="18151">MFGRRRQRRNRTTFTTQQLQELESVFQKNHYPDVFVREEIALRINLSESRVQVWFQNRRAKWRKQARFQLLQDAWRMRCLGINSGPSVLLSVNNENENRFNVDDDNYQSIQSTKTESKSPDLRSSSPDNNTLDLSNKDKIHDMSLHRRHVDS</sequence>
<dbReference type="FunFam" id="1.10.10.60:FF:000291">
    <property type="entry name" value="ALX homeobox protein 1"/>
    <property type="match status" value="1"/>
</dbReference>
<dbReference type="GeneID" id="8239997"/>
<evidence type="ECO:0000256" key="7">
    <source>
        <dbReference type="SAM" id="MobiDB-lite"/>
    </source>
</evidence>
<dbReference type="eggNOG" id="KOG0490">
    <property type="taxonomic scope" value="Eukaryota"/>
</dbReference>
<dbReference type="GO" id="GO:0005634">
    <property type="term" value="C:nucleus"/>
    <property type="evidence" value="ECO:0007669"/>
    <property type="project" value="UniProtKB-SubCell"/>
</dbReference>
<dbReference type="EMBL" id="AAZO01002119">
    <property type="status" value="NOT_ANNOTATED_CDS"/>
    <property type="molecule type" value="Genomic_DNA"/>
</dbReference>
<evidence type="ECO:0000256" key="5">
    <source>
        <dbReference type="PROSITE-ProRule" id="PRU00108"/>
    </source>
</evidence>
<feature type="compositionally biased region" description="Polar residues" evidence="7">
    <location>
        <begin position="122"/>
        <end position="134"/>
    </location>
</feature>
<dbReference type="PROSITE" id="PS00027">
    <property type="entry name" value="HOMEOBOX_1"/>
    <property type="match status" value="1"/>
</dbReference>
<keyword evidence="4 5" id="KW-0539">Nucleus</keyword>
<accession>E0VGG9</accession>
<dbReference type="RefSeq" id="XP_002425213.1">
    <property type="nucleotide sequence ID" value="XM_002425168.1"/>
</dbReference>
<evidence type="ECO:0000256" key="4">
    <source>
        <dbReference type="ARBA" id="ARBA00023242"/>
    </source>
</evidence>
<dbReference type="PANTHER" id="PTHR24329:SF569">
    <property type="entry name" value="IP01065P"/>
    <property type="match status" value="1"/>
</dbReference>
<keyword evidence="2 5" id="KW-0238">DNA-binding</keyword>
<comment type="subcellular location">
    <subcellularLocation>
        <location evidence="1 5 6">Nucleus</location>
    </subcellularLocation>
</comment>
<dbReference type="InterPro" id="IPR050649">
    <property type="entry name" value="Paired_Homeobox_TFs"/>
</dbReference>
<name>E0VGG9_PEDHC</name>
<dbReference type="SMART" id="SM00389">
    <property type="entry name" value="HOX"/>
    <property type="match status" value="1"/>
</dbReference>
<feature type="DNA-binding region" description="Homeobox" evidence="5">
    <location>
        <begin position="7"/>
        <end position="66"/>
    </location>
</feature>
<feature type="compositionally biased region" description="Basic and acidic residues" evidence="7">
    <location>
        <begin position="135"/>
        <end position="152"/>
    </location>
</feature>
<reference evidence="9" key="2">
    <citation type="submission" date="2007-04" db="EMBL/GenBank/DDBJ databases">
        <title>The genome of the human body louse.</title>
        <authorList>
            <consortium name="The Human Body Louse Genome Consortium"/>
            <person name="Kirkness E."/>
            <person name="Walenz B."/>
            <person name="Hass B."/>
            <person name="Bruggner R."/>
            <person name="Strausberg R."/>
        </authorList>
    </citation>
    <scope>NUCLEOTIDE SEQUENCE</scope>
    <source>
        <strain evidence="9">USDA</strain>
    </source>
</reference>
<evidence type="ECO:0000256" key="6">
    <source>
        <dbReference type="RuleBase" id="RU000682"/>
    </source>
</evidence>